<evidence type="ECO:0000313" key="1">
    <source>
        <dbReference type="EMBL" id="EYB98130.1"/>
    </source>
</evidence>
<dbReference type="EMBL" id="JARK01001470">
    <property type="protein sequence ID" value="EYB98130.1"/>
    <property type="molecule type" value="Genomic_DNA"/>
</dbReference>
<sequence length="91" mass="9652">MVELRGSGPEKVDNAAPVVTYFEASGAGGNTFTLGNINDASSVLNEPLKRKIRSLSDSLRESEMKVSELTGLVASLTADAHNSQRDMGDIL</sequence>
<keyword evidence="2" id="KW-1185">Reference proteome</keyword>
<protein>
    <submittedName>
        <fullName evidence="1">Uncharacterized protein</fullName>
    </submittedName>
</protein>
<evidence type="ECO:0000313" key="2">
    <source>
        <dbReference type="Proteomes" id="UP000024635"/>
    </source>
</evidence>
<proteinExistence type="predicted"/>
<accession>A0A016T5Y7</accession>
<name>A0A016T5Y7_9BILA</name>
<organism evidence="1 2">
    <name type="scientific">Ancylostoma ceylanicum</name>
    <dbReference type="NCBI Taxonomy" id="53326"/>
    <lineage>
        <taxon>Eukaryota</taxon>
        <taxon>Metazoa</taxon>
        <taxon>Ecdysozoa</taxon>
        <taxon>Nematoda</taxon>
        <taxon>Chromadorea</taxon>
        <taxon>Rhabditida</taxon>
        <taxon>Rhabditina</taxon>
        <taxon>Rhabditomorpha</taxon>
        <taxon>Strongyloidea</taxon>
        <taxon>Ancylostomatidae</taxon>
        <taxon>Ancylostomatinae</taxon>
        <taxon>Ancylostoma</taxon>
    </lineage>
</organism>
<gene>
    <name evidence="1" type="primary">Acey_s0134.g1873</name>
    <name evidence="1" type="ORF">Y032_0134g1873</name>
</gene>
<reference evidence="2" key="1">
    <citation type="journal article" date="2015" name="Nat. Genet.">
        <title>The genome and transcriptome of the zoonotic hookworm Ancylostoma ceylanicum identify infection-specific gene families.</title>
        <authorList>
            <person name="Schwarz E.M."/>
            <person name="Hu Y."/>
            <person name="Antoshechkin I."/>
            <person name="Miller M.M."/>
            <person name="Sternberg P.W."/>
            <person name="Aroian R.V."/>
        </authorList>
    </citation>
    <scope>NUCLEOTIDE SEQUENCE</scope>
    <source>
        <strain evidence="2">HY135</strain>
    </source>
</reference>
<comment type="caution">
    <text evidence="1">The sequence shown here is derived from an EMBL/GenBank/DDBJ whole genome shotgun (WGS) entry which is preliminary data.</text>
</comment>
<dbReference type="Proteomes" id="UP000024635">
    <property type="component" value="Unassembled WGS sequence"/>
</dbReference>
<dbReference type="AlphaFoldDB" id="A0A016T5Y7"/>